<accession>A0AAD9RT97</accession>
<comment type="caution">
    <text evidence="3">The sequence shown here is derived from an EMBL/GenBank/DDBJ whole genome shotgun (WGS) entry which is preliminary data.</text>
</comment>
<dbReference type="EMBL" id="JAIFRP010000021">
    <property type="protein sequence ID" value="KAK2585532.1"/>
    <property type="molecule type" value="Genomic_DNA"/>
</dbReference>
<sequence length="161" mass="18251">MIATKVVFLFVFLFTASRCYATPIRASIFEPIIAVPTFLEEGYKNLDVLPVEEVQEQEEAEEAEEAAEAAEEEEEEDVFIPSVLLILGGYLNDPENSFSGKALIDSGPARRIEKRHVPEQHPSDDLQTAAGTNVLRPLFVYRQQLAYRQRLRDAIRRGNRL</sequence>
<evidence type="ECO:0000256" key="1">
    <source>
        <dbReference type="SAM" id="MobiDB-lite"/>
    </source>
</evidence>
<evidence type="ECO:0000256" key="2">
    <source>
        <dbReference type="SAM" id="SignalP"/>
    </source>
</evidence>
<keyword evidence="4" id="KW-1185">Reference proteome</keyword>
<feature type="chain" id="PRO_5041987583" evidence="2">
    <location>
        <begin position="22"/>
        <end position="161"/>
    </location>
</feature>
<dbReference type="AlphaFoldDB" id="A0AAD9RT97"/>
<feature type="region of interest" description="Disordered" evidence="1">
    <location>
        <begin position="56"/>
        <end position="77"/>
    </location>
</feature>
<evidence type="ECO:0000313" key="3">
    <source>
        <dbReference type="EMBL" id="KAK2585532.1"/>
    </source>
</evidence>
<evidence type="ECO:0000313" key="4">
    <source>
        <dbReference type="Proteomes" id="UP001258017"/>
    </source>
</evidence>
<name>A0AAD9RT97_9HYME</name>
<protein>
    <submittedName>
        <fullName evidence="3">Uncharacterized protein</fullName>
    </submittedName>
</protein>
<dbReference type="Proteomes" id="UP001258017">
    <property type="component" value="Unassembled WGS sequence"/>
</dbReference>
<reference evidence="3" key="1">
    <citation type="submission" date="2021-08" db="EMBL/GenBank/DDBJ databases">
        <authorList>
            <person name="Misof B."/>
            <person name="Oliver O."/>
            <person name="Podsiadlowski L."/>
            <person name="Donath A."/>
            <person name="Peters R."/>
            <person name="Mayer C."/>
            <person name="Rust J."/>
            <person name="Gunkel S."/>
            <person name="Lesny P."/>
            <person name="Martin S."/>
            <person name="Oeyen J.P."/>
            <person name="Petersen M."/>
            <person name="Panagiotis P."/>
            <person name="Wilbrandt J."/>
            <person name="Tanja T."/>
        </authorList>
    </citation>
    <scope>NUCLEOTIDE SEQUENCE</scope>
    <source>
        <strain evidence="3">GBR_01_08_01A</strain>
        <tissue evidence="3">Thorax + abdomen</tissue>
    </source>
</reference>
<reference evidence="3" key="2">
    <citation type="journal article" date="2023" name="Commun. Biol.">
        <title>Intrasexual cuticular hydrocarbon dimorphism in a wasp sheds light on hydrocarbon biosynthesis genes in Hymenoptera.</title>
        <authorList>
            <person name="Moris V.C."/>
            <person name="Podsiadlowski L."/>
            <person name="Martin S."/>
            <person name="Oeyen J.P."/>
            <person name="Donath A."/>
            <person name="Petersen M."/>
            <person name="Wilbrandt J."/>
            <person name="Misof B."/>
            <person name="Liedtke D."/>
            <person name="Thamm M."/>
            <person name="Scheiner R."/>
            <person name="Schmitt T."/>
            <person name="Niehuis O."/>
        </authorList>
    </citation>
    <scope>NUCLEOTIDE SEQUENCE</scope>
    <source>
        <strain evidence="3">GBR_01_08_01A</strain>
    </source>
</reference>
<keyword evidence="2" id="KW-0732">Signal</keyword>
<gene>
    <name evidence="3" type="ORF">KPH14_010174</name>
</gene>
<proteinExistence type="predicted"/>
<feature type="signal peptide" evidence="2">
    <location>
        <begin position="1"/>
        <end position="21"/>
    </location>
</feature>
<organism evidence="3 4">
    <name type="scientific">Odynerus spinipes</name>
    <dbReference type="NCBI Taxonomy" id="1348599"/>
    <lineage>
        <taxon>Eukaryota</taxon>
        <taxon>Metazoa</taxon>
        <taxon>Ecdysozoa</taxon>
        <taxon>Arthropoda</taxon>
        <taxon>Hexapoda</taxon>
        <taxon>Insecta</taxon>
        <taxon>Pterygota</taxon>
        <taxon>Neoptera</taxon>
        <taxon>Endopterygota</taxon>
        <taxon>Hymenoptera</taxon>
        <taxon>Apocrita</taxon>
        <taxon>Aculeata</taxon>
        <taxon>Vespoidea</taxon>
        <taxon>Vespidae</taxon>
        <taxon>Eumeninae</taxon>
        <taxon>Odynerus</taxon>
    </lineage>
</organism>